<evidence type="ECO:0000313" key="6">
    <source>
        <dbReference type="WBParaSite" id="OFLC_0000673201-mRNA-1"/>
    </source>
</evidence>
<dbReference type="PROSITE" id="PS50137">
    <property type="entry name" value="DS_RBD"/>
    <property type="match status" value="1"/>
</dbReference>
<evidence type="ECO:0000313" key="5">
    <source>
        <dbReference type="Proteomes" id="UP000267606"/>
    </source>
</evidence>
<reference evidence="6" key="1">
    <citation type="submission" date="2016-06" db="UniProtKB">
        <authorList>
            <consortium name="WormBaseParasite"/>
        </authorList>
    </citation>
    <scope>IDENTIFICATION</scope>
</reference>
<organism evidence="6">
    <name type="scientific">Onchocerca flexuosa</name>
    <dbReference type="NCBI Taxonomy" id="387005"/>
    <lineage>
        <taxon>Eukaryota</taxon>
        <taxon>Metazoa</taxon>
        <taxon>Ecdysozoa</taxon>
        <taxon>Nematoda</taxon>
        <taxon>Chromadorea</taxon>
        <taxon>Rhabditida</taxon>
        <taxon>Spirurina</taxon>
        <taxon>Spiruromorpha</taxon>
        <taxon>Filarioidea</taxon>
        <taxon>Onchocercidae</taxon>
        <taxon>Onchocerca</taxon>
    </lineage>
</organism>
<dbReference type="Gene3D" id="3.30.160.20">
    <property type="match status" value="1"/>
</dbReference>
<dbReference type="EMBL" id="UZAJ01006580">
    <property type="protein sequence ID" value="VDO47734.1"/>
    <property type="molecule type" value="Genomic_DNA"/>
</dbReference>
<accession>A0A183HGX1</accession>
<sequence>MIEKESFSDFGLGKTKEEALANLESLTVDFQNRANGDDSLTENWIGKVNERCQKLKLSNAIYEIDEEGPPNQRTFIATCKIGKINVTANGKTKKIAKTLAAQKMCTELENWKDLVDDVGNVALTAADQEAASYTESTANESEVSN</sequence>
<dbReference type="FunFam" id="3.30.160.20:FF:000007">
    <property type="entry name" value="Double-stranded RNA-binding protein Staufen homolog 1"/>
    <property type="match status" value="1"/>
</dbReference>
<dbReference type="GO" id="GO:0070920">
    <property type="term" value="P:regulation of regulatory ncRNA processing"/>
    <property type="evidence" value="ECO:0007669"/>
    <property type="project" value="TreeGrafter"/>
</dbReference>
<dbReference type="AlphaFoldDB" id="A0A183HGX1"/>
<protein>
    <submittedName>
        <fullName evidence="6">DRBM domain-containing protein</fullName>
    </submittedName>
</protein>
<dbReference type="GO" id="GO:0030422">
    <property type="term" value="P:siRNA processing"/>
    <property type="evidence" value="ECO:0007669"/>
    <property type="project" value="TreeGrafter"/>
</dbReference>
<dbReference type="Pfam" id="PF00035">
    <property type="entry name" value="dsrm"/>
    <property type="match status" value="1"/>
</dbReference>
<keyword evidence="1 2" id="KW-0694">RNA-binding</keyword>
<dbReference type="GO" id="GO:0035197">
    <property type="term" value="F:siRNA binding"/>
    <property type="evidence" value="ECO:0007669"/>
    <property type="project" value="TreeGrafter"/>
</dbReference>
<dbReference type="Proteomes" id="UP000267606">
    <property type="component" value="Unassembled WGS sequence"/>
</dbReference>
<evidence type="ECO:0000256" key="1">
    <source>
        <dbReference type="ARBA" id="ARBA00022884"/>
    </source>
</evidence>
<dbReference type="WBParaSite" id="OFLC_0000673201-mRNA-1">
    <property type="protein sequence ID" value="OFLC_0000673201-mRNA-1"/>
    <property type="gene ID" value="OFLC_0000673201"/>
</dbReference>
<dbReference type="GO" id="GO:0003725">
    <property type="term" value="F:double-stranded RNA binding"/>
    <property type="evidence" value="ECO:0007669"/>
    <property type="project" value="TreeGrafter"/>
</dbReference>
<dbReference type="InterPro" id="IPR014720">
    <property type="entry name" value="dsRBD_dom"/>
</dbReference>
<keyword evidence="5" id="KW-1185">Reference proteome</keyword>
<dbReference type="GO" id="GO:0005634">
    <property type="term" value="C:nucleus"/>
    <property type="evidence" value="ECO:0007669"/>
    <property type="project" value="TreeGrafter"/>
</dbReference>
<dbReference type="GO" id="GO:0005737">
    <property type="term" value="C:cytoplasm"/>
    <property type="evidence" value="ECO:0007669"/>
    <property type="project" value="TreeGrafter"/>
</dbReference>
<dbReference type="SUPFAM" id="SSF54768">
    <property type="entry name" value="dsRNA-binding domain-like"/>
    <property type="match status" value="1"/>
</dbReference>
<dbReference type="GO" id="GO:0070578">
    <property type="term" value="C:RISC-loading complex"/>
    <property type="evidence" value="ECO:0007669"/>
    <property type="project" value="TreeGrafter"/>
</dbReference>
<dbReference type="GO" id="GO:0016442">
    <property type="term" value="C:RISC complex"/>
    <property type="evidence" value="ECO:0007669"/>
    <property type="project" value="TreeGrafter"/>
</dbReference>
<name>A0A183HGX1_9BILA</name>
<dbReference type="PANTHER" id="PTHR46205:SF3">
    <property type="entry name" value="LOQUACIOUS, ISOFORM B"/>
    <property type="match status" value="1"/>
</dbReference>
<dbReference type="SMART" id="SM00358">
    <property type="entry name" value="DSRM"/>
    <property type="match status" value="1"/>
</dbReference>
<evidence type="ECO:0000313" key="4">
    <source>
        <dbReference type="EMBL" id="VDO47734.1"/>
    </source>
</evidence>
<reference evidence="4 5" key="2">
    <citation type="submission" date="2018-11" db="EMBL/GenBank/DDBJ databases">
        <authorList>
            <consortium name="Pathogen Informatics"/>
        </authorList>
    </citation>
    <scope>NUCLEOTIDE SEQUENCE [LARGE SCALE GENOMIC DNA]</scope>
</reference>
<dbReference type="STRING" id="387005.A0A183HGX1"/>
<dbReference type="PANTHER" id="PTHR46205">
    <property type="entry name" value="LOQUACIOUS, ISOFORM B"/>
    <property type="match status" value="1"/>
</dbReference>
<gene>
    <name evidence="4" type="ORF">OFLC_LOCUS6732</name>
</gene>
<proteinExistence type="predicted"/>
<dbReference type="CDD" id="cd00048">
    <property type="entry name" value="DSRM_SF"/>
    <property type="match status" value="1"/>
</dbReference>
<evidence type="ECO:0000259" key="3">
    <source>
        <dbReference type="PROSITE" id="PS50137"/>
    </source>
</evidence>
<dbReference type="InterPro" id="IPR051247">
    <property type="entry name" value="RLC_Component"/>
</dbReference>
<feature type="domain" description="DRBM" evidence="3">
    <location>
        <begin position="43"/>
        <end position="110"/>
    </location>
</feature>
<evidence type="ECO:0000256" key="2">
    <source>
        <dbReference type="PROSITE-ProRule" id="PRU00266"/>
    </source>
</evidence>